<dbReference type="InterPro" id="IPR010982">
    <property type="entry name" value="Lambda_DNA-bd_dom_sf"/>
</dbReference>
<organism evidence="2 3">
    <name type="scientific">Agromyces aurantiacus</name>
    <dbReference type="NCBI Taxonomy" id="165814"/>
    <lineage>
        <taxon>Bacteria</taxon>
        <taxon>Bacillati</taxon>
        <taxon>Actinomycetota</taxon>
        <taxon>Actinomycetes</taxon>
        <taxon>Micrococcales</taxon>
        <taxon>Microbacteriaceae</taxon>
        <taxon>Agromyces</taxon>
    </lineage>
</organism>
<accession>A0ABV9R3X1</accession>
<keyword evidence="3" id="KW-1185">Reference proteome</keyword>
<dbReference type="CDD" id="cd00093">
    <property type="entry name" value="HTH_XRE"/>
    <property type="match status" value="1"/>
</dbReference>
<dbReference type="Gene3D" id="1.10.260.40">
    <property type="entry name" value="lambda repressor-like DNA-binding domains"/>
    <property type="match status" value="1"/>
</dbReference>
<proteinExistence type="predicted"/>
<dbReference type="Proteomes" id="UP001595960">
    <property type="component" value="Unassembled WGS sequence"/>
</dbReference>
<evidence type="ECO:0008006" key="4">
    <source>
        <dbReference type="Google" id="ProtNLM"/>
    </source>
</evidence>
<evidence type="ECO:0000313" key="2">
    <source>
        <dbReference type="EMBL" id="MFC4828828.1"/>
    </source>
</evidence>
<dbReference type="EMBL" id="JBHSJC010000001">
    <property type="protein sequence ID" value="MFC4828828.1"/>
    <property type="molecule type" value="Genomic_DNA"/>
</dbReference>
<gene>
    <name evidence="2" type="ORF">ACFPER_08525</name>
</gene>
<evidence type="ECO:0000313" key="3">
    <source>
        <dbReference type="Proteomes" id="UP001595960"/>
    </source>
</evidence>
<evidence type="ECO:0000256" key="1">
    <source>
        <dbReference type="SAM" id="MobiDB-lite"/>
    </source>
</evidence>
<sequence>MTDLPARRARTHRPSRGTSQRPLLDAIEDDPQLAVELAAAELPIQMHALLHCALDARPDLSRRDIAARLRVTEGRVSQILNGEDDLRASTFARYFRALGYRLITRLVPTDPDAPQIQVANRAKREYHDVYVSYAAGHDGADAAYTFVRAGYEIDESRGRVRLGTGQVAIELHGWSGEWTARLSAQEKALDA</sequence>
<dbReference type="InterPro" id="IPR001387">
    <property type="entry name" value="Cro/C1-type_HTH"/>
</dbReference>
<comment type="caution">
    <text evidence="2">The sequence shown here is derived from an EMBL/GenBank/DDBJ whole genome shotgun (WGS) entry which is preliminary data.</text>
</comment>
<reference evidence="3" key="1">
    <citation type="journal article" date="2019" name="Int. J. Syst. Evol. Microbiol.">
        <title>The Global Catalogue of Microorganisms (GCM) 10K type strain sequencing project: providing services to taxonomists for standard genome sequencing and annotation.</title>
        <authorList>
            <consortium name="The Broad Institute Genomics Platform"/>
            <consortium name="The Broad Institute Genome Sequencing Center for Infectious Disease"/>
            <person name="Wu L."/>
            <person name="Ma J."/>
        </authorList>
    </citation>
    <scope>NUCLEOTIDE SEQUENCE [LARGE SCALE GENOMIC DNA]</scope>
    <source>
        <strain evidence="3">CGMCC 1.12192</strain>
    </source>
</reference>
<name>A0ABV9R3X1_9MICO</name>
<dbReference type="SUPFAM" id="SSF47413">
    <property type="entry name" value="lambda repressor-like DNA-binding domains"/>
    <property type="match status" value="1"/>
</dbReference>
<feature type="region of interest" description="Disordered" evidence="1">
    <location>
        <begin position="1"/>
        <end position="25"/>
    </location>
</feature>
<dbReference type="RefSeq" id="WP_204392048.1">
    <property type="nucleotide sequence ID" value="NZ_JAFBBW010000001.1"/>
</dbReference>
<protein>
    <recommendedName>
        <fullName evidence="4">XRE family transcriptional regulator</fullName>
    </recommendedName>
</protein>